<keyword evidence="2" id="KW-1185">Reference proteome</keyword>
<name>A0AAN9HXB0_CROPI</name>
<reference evidence="1 2" key="1">
    <citation type="submission" date="2024-01" db="EMBL/GenBank/DDBJ databases">
        <title>The genomes of 5 underutilized Papilionoideae crops provide insights into root nodulation and disease resistanc.</title>
        <authorList>
            <person name="Yuan L."/>
        </authorList>
    </citation>
    <scope>NUCLEOTIDE SEQUENCE [LARGE SCALE GENOMIC DNA]</scope>
    <source>
        <strain evidence="1">ZHUSHIDOU_FW_LH</strain>
        <tissue evidence="1">Leaf</tissue>
    </source>
</reference>
<sequence>MFGLAVENHIKAQNHVGFETTIRGMSVMLPSCLAMRIVDNNFILVLHRIAKLQQNSIHKSLRKGHLLSLKNLPRGLLSRPHYSKEDVYVKEGEP</sequence>
<accession>A0AAN9HXB0</accession>
<gene>
    <name evidence="1" type="ORF">RIF29_30992</name>
</gene>
<evidence type="ECO:0000313" key="1">
    <source>
        <dbReference type="EMBL" id="KAK7257199.1"/>
    </source>
</evidence>
<dbReference type="EMBL" id="JAYWIO010000006">
    <property type="protein sequence ID" value="KAK7257199.1"/>
    <property type="molecule type" value="Genomic_DNA"/>
</dbReference>
<evidence type="ECO:0000313" key="2">
    <source>
        <dbReference type="Proteomes" id="UP001372338"/>
    </source>
</evidence>
<dbReference type="Proteomes" id="UP001372338">
    <property type="component" value="Unassembled WGS sequence"/>
</dbReference>
<protein>
    <submittedName>
        <fullName evidence="1">Uncharacterized protein</fullName>
    </submittedName>
</protein>
<organism evidence="1 2">
    <name type="scientific">Crotalaria pallida</name>
    <name type="common">Smooth rattlebox</name>
    <name type="synonym">Crotalaria striata</name>
    <dbReference type="NCBI Taxonomy" id="3830"/>
    <lineage>
        <taxon>Eukaryota</taxon>
        <taxon>Viridiplantae</taxon>
        <taxon>Streptophyta</taxon>
        <taxon>Embryophyta</taxon>
        <taxon>Tracheophyta</taxon>
        <taxon>Spermatophyta</taxon>
        <taxon>Magnoliopsida</taxon>
        <taxon>eudicotyledons</taxon>
        <taxon>Gunneridae</taxon>
        <taxon>Pentapetalae</taxon>
        <taxon>rosids</taxon>
        <taxon>fabids</taxon>
        <taxon>Fabales</taxon>
        <taxon>Fabaceae</taxon>
        <taxon>Papilionoideae</taxon>
        <taxon>50 kb inversion clade</taxon>
        <taxon>genistoids sensu lato</taxon>
        <taxon>core genistoids</taxon>
        <taxon>Crotalarieae</taxon>
        <taxon>Crotalaria</taxon>
    </lineage>
</organism>
<comment type="caution">
    <text evidence="1">The sequence shown here is derived from an EMBL/GenBank/DDBJ whole genome shotgun (WGS) entry which is preliminary data.</text>
</comment>
<dbReference type="AlphaFoldDB" id="A0AAN9HXB0"/>
<proteinExistence type="predicted"/>